<dbReference type="Proteomes" id="UP001622612">
    <property type="component" value="Chromosome"/>
</dbReference>
<dbReference type="Pfam" id="PF08529">
    <property type="entry name" value="NusA_N"/>
    <property type="match status" value="1"/>
</dbReference>
<keyword evidence="2" id="KW-0963">Cytoplasm</keyword>
<evidence type="ECO:0000313" key="8">
    <source>
        <dbReference type="Proteomes" id="UP001622612"/>
    </source>
</evidence>
<organism evidence="7 8">
    <name type="scientific">Metamycoplasma faucium</name>
    <dbReference type="NCBI Taxonomy" id="56142"/>
    <lineage>
        <taxon>Bacteria</taxon>
        <taxon>Bacillati</taxon>
        <taxon>Mycoplasmatota</taxon>
        <taxon>Mycoplasmoidales</taxon>
        <taxon>Metamycoplasmataceae</taxon>
        <taxon>Metamycoplasma</taxon>
    </lineage>
</organism>
<gene>
    <name evidence="7" type="ORF">LQ356_03345</name>
</gene>
<dbReference type="PANTHER" id="PTHR22648:SF0">
    <property type="entry name" value="TRANSCRIPTION TERMINATION_ANTITERMINATION PROTEIN NUSA"/>
    <property type="match status" value="1"/>
</dbReference>
<dbReference type="Gene3D" id="3.30.1480.10">
    <property type="entry name" value="NusA, N-terminal domain"/>
    <property type="match status" value="1"/>
</dbReference>
<dbReference type="InterPro" id="IPR003029">
    <property type="entry name" value="S1_domain"/>
</dbReference>
<dbReference type="Gene3D" id="3.30.300.20">
    <property type="match status" value="2"/>
</dbReference>
<dbReference type="SUPFAM" id="SSF50249">
    <property type="entry name" value="Nucleic acid-binding proteins"/>
    <property type="match status" value="1"/>
</dbReference>
<dbReference type="EMBL" id="CP088155">
    <property type="protein sequence ID" value="WYM97208.1"/>
    <property type="molecule type" value="Genomic_DNA"/>
</dbReference>
<keyword evidence="5" id="KW-0804">Transcription</keyword>
<dbReference type="InterPro" id="IPR036555">
    <property type="entry name" value="NusA_N_sf"/>
</dbReference>
<dbReference type="InterPro" id="IPR009019">
    <property type="entry name" value="KH_sf_prok-type"/>
</dbReference>
<evidence type="ECO:0000256" key="1">
    <source>
        <dbReference type="ARBA" id="ARBA00022472"/>
    </source>
</evidence>
<dbReference type="SMART" id="SM00322">
    <property type="entry name" value="KH"/>
    <property type="match status" value="2"/>
</dbReference>
<dbReference type="InterPro" id="IPR058582">
    <property type="entry name" value="KH_NusA_2nd"/>
</dbReference>
<protein>
    <submittedName>
        <fullName evidence="7">Transcription termination factor NusA</fullName>
    </submittedName>
</protein>
<dbReference type="InterPro" id="IPR025249">
    <property type="entry name" value="TF_NusA_KH_1st"/>
</dbReference>
<dbReference type="InterPro" id="IPR030842">
    <property type="entry name" value="TF_NusA_bacterial"/>
</dbReference>
<dbReference type="SUPFAM" id="SSF54814">
    <property type="entry name" value="Prokaryotic type KH domain (KH-domain type II)"/>
    <property type="match status" value="2"/>
</dbReference>
<dbReference type="PANTHER" id="PTHR22648">
    <property type="entry name" value="TRANSCRIPTION TERMINATION FACTOR NUSA"/>
    <property type="match status" value="1"/>
</dbReference>
<accession>A0ABZ2TL75</accession>
<dbReference type="Pfam" id="PF13184">
    <property type="entry name" value="KH_NusA_1st"/>
    <property type="match status" value="1"/>
</dbReference>
<keyword evidence="4" id="KW-0805">Transcription regulation</keyword>
<dbReference type="InterPro" id="IPR012340">
    <property type="entry name" value="NA-bd_OB-fold"/>
</dbReference>
<evidence type="ECO:0000256" key="4">
    <source>
        <dbReference type="ARBA" id="ARBA00023015"/>
    </source>
</evidence>
<dbReference type="Pfam" id="PF26594">
    <property type="entry name" value="KH_NusA_2nd"/>
    <property type="match status" value="1"/>
</dbReference>
<dbReference type="PROSITE" id="PS50126">
    <property type="entry name" value="S1"/>
    <property type="match status" value="1"/>
</dbReference>
<sequence>MEKNKNVAKIEAFLIALNNLAAIKAIDKSVVIEYFKQSITKLILEEYDEEANIEYEFNEAQHVFKIINHSKQVVENPKNEIEEEQLKRCIEIPLKLAQERDKNIQIGDELSEEIDFDDFTKKDYDRILANFKTLLNQYEKNLILEKYNQKVGDIVKAKIVAIQKNGLLFELIDDPNVSGFMPNSSISKKFLNELTPLQVIDVCIEKTLEDSKQAQLLLSNVDDKIIKTLFEREIPEIKNGFIEIVNIARIAGERAKVLIKKSEKAPENMEEVGSIIGRNAERINIISNELKGEKIDVIQYTDDIKDLIINTLSPAKVIDIIQDKTKSPKIVSFTVVVPDAHNTLAIGKKGHNVMLASELTKARLDIISQSQADARNINYNFANGNITLDQIAQLNEGKRLQSNFKRQVRPRNNYQNSFDNQLDLNEFASEIAELRSQVQANSFEEQILGSKNSFDDDIEETLKKVKEEFNSDSNQVKDDAIYSSHITKKDKEDYDKIAKTQMKDFKQDDDLLSDIDLSDISDEDWE</sequence>
<dbReference type="InterPro" id="IPR015946">
    <property type="entry name" value="KH_dom-like_a/b"/>
</dbReference>
<dbReference type="SMART" id="SM00316">
    <property type="entry name" value="S1"/>
    <property type="match status" value="1"/>
</dbReference>
<evidence type="ECO:0000256" key="3">
    <source>
        <dbReference type="ARBA" id="ARBA00022884"/>
    </source>
</evidence>
<dbReference type="InterPro" id="IPR004087">
    <property type="entry name" value="KH_dom"/>
</dbReference>
<dbReference type="SUPFAM" id="SSF69705">
    <property type="entry name" value="Transcription factor NusA, N-terminal domain"/>
    <property type="match status" value="1"/>
</dbReference>
<reference evidence="7" key="1">
    <citation type="submission" date="2021-11" db="EMBL/GenBank/DDBJ databases">
        <title>The first genome sequence of unculturable Mycoplasma faucium obtained by de novo assembly of metagenomic reads.</title>
        <authorList>
            <person name="Sabat A.J."/>
            <person name="Bathoorn E."/>
            <person name="Akkerboom V."/>
            <person name="Friedrich A.W."/>
        </authorList>
    </citation>
    <scope>NUCLEOTIDE SEQUENCE [LARGE SCALE GENOMIC DNA]</scope>
    <source>
        <strain evidence="7">UMCG-MFM1</strain>
    </source>
</reference>
<feature type="domain" description="S1 motif" evidence="6">
    <location>
        <begin position="152"/>
        <end position="221"/>
    </location>
</feature>
<dbReference type="RefSeq" id="WP_405311524.1">
    <property type="nucleotide sequence ID" value="NZ_CP088155.1"/>
</dbReference>
<keyword evidence="3" id="KW-0694">RNA-binding</keyword>
<dbReference type="Gene3D" id="2.40.50.140">
    <property type="entry name" value="Nucleic acid-binding proteins"/>
    <property type="match status" value="1"/>
</dbReference>
<proteinExistence type="predicted"/>
<evidence type="ECO:0000256" key="5">
    <source>
        <dbReference type="ARBA" id="ARBA00023163"/>
    </source>
</evidence>
<name>A0ABZ2TL75_9BACT</name>
<keyword evidence="8" id="KW-1185">Reference proteome</keyword>
<evidence type="ECO:0000313" key="7">
    <source>
        <dbReference type="EMBL" id="WYM97208.1"/>
    </source>
</evidence>
<keyword evidence="1" id="KW-0806">Transcription termination</keyword>
<evidence type="ECO:0000259" key="6">
    <source>
        <dbReference type="PROSITE" id="PS50126"/>
    </source>
</evidence>
<evidence type="ECO:0000256" key="2">
    <source>
        <dbReference type="ARBA" id="ARBA00022490"/>
    </source>
</evidence>
<dbReference type="InterPro" id="IPR013735">
    <property type="entry name" value="TF_NusA_N"/>
</dbReference>